<evidence type="ECO:0000313" key="2">
    <source>
        <dbReference type="EMBL" id="KAK5879451.1"/>
    </source>
</evidence>
<accession>A0AAN8B700</accession>
<dbReference type="EMBL" id="JAULUE010002065">
    <property type="protein sequence ID" value="KAK5879451.1"/>
    <property type="molecule type" value="Genomic_DNA"/>
</dbReference>
<feature type="region of interest" description="Disordered" evidence="1">
    <location>
        <begin position="82"/>
        <end position="112"/>
    </location>
</feature>
<protein>
    <submittedName>
        <fullName evidence="2">Uncharacterized protein</fullName>
    </submittedName>
</protein>
<proteinExistence type="predicted"/>
<dbReference type="Proteomes" id="UP001335648">
    <property type="component" value="Unassembled WGS sequence"/>
</dbReference>
<reference evidence="2 3" key="1">
    <citation type="journal article" date="2023" name="Mol. Biol. Evol.">
        <title>Genomics of Secondarily Temperate Adaptation in the Only Non-Antarctic Icefish.</title>
        <authorList>
            <person name="Rivera-Colon A.G."/>
            <person name="Rayamajhi N."/>
            <person name="Minhas B.F."/>
            <person name="Madrigal G."/>
            <person name="Bilyk K.T."/>
            <person name="Yoon V."/>
            <person name="Hune M."/>
            <person name="Gregory S."/>
            <person name="Cheng C.H.C."/>
            <person name="Catchen J.M."/>
        </authorList>
    </citation>
    <scope>NUCLEOTIDE SEQUENCE [LARGE SCALE GENOMIC DNA]</scope>
    <source>
        <strain evidence="2">JC2023a</strain>
    </source>
</reference>
<feature type="compositionally biased region" description="Basic and acidic residues" evidence="1">
    <location>
        <begin position="1"/>
        <end position="12"/>
    </location>
</feature>
<comment type="caution">
    <text evidence="2">The sequence shown here is derived from an EMBL/GenBank/DDBJ whole genome shotgun (WGS) entry which is preliminary data.</text>
</comment>
<dbReference type="AlphaFoldDB" id="A0AAN8B700"/>
<gene>
    <name evidence="2" type="ORF">CesoFtcFv8_024748</name>
</gene>
<evidence type="ECO:0000256" key="1">
    <source>
        <dbReference type="SAM" id="MobiDB-lite"/>
    </source>
</evidence>
<feature type="region of interest" description="Disordered" evidence="1">
    <location>
        <begin position="1"/>
        <end position="26"/>
    </location>
</feature>
<name>A0AAN8B700_9TELE</name>
<keyword evidence="3" id="KW-1185">Reference proteome</keyword>
<organism evidence="2 3">
    <name type="scientific">Champsocephalus esox</name>
    <name type="common">pike icefish</name>
    <dbReference type="NCBI Taxonomy" id="159716"/>
    <lineage>
        <taxon>Eukaryota</taxon>
        <taxon>Metazoa</taxon>
        <taxon>Chordata</taxon>
        <taxon>Craniata</taxon>
        <taxon>Vertebrata</taxon>
        <taxon>Euteleostomi</taxon>
        <taxon>Actinopterygii</taxon>
        <taxon>Neopterygii</taxon>
        <taxon>Teleostei</taxon>
        <taxon>Neoteleostei</taxon>
        <taxon>Acanthomorphata</taxon>
        <taxon>Eupercaria</taxon>
        <taxon>Perciformes</taxon>
        <taxon>Notothenioidei</taxon>
        <taxon>Channichthyidae</taxon>
        <taxon>Champsocephalus</taxon>
    </lineage>
</organism>
<evidence type="ECO:0000313" key="3">
    <source>
        <dbReference type="Proteomes" id="UP001335648"/>
    </source>
</evidence>
<sequence length="112" mass="11973">MPPNRVRDRQAMHEAIGGRPSIDPPTLMDSATAATWPYFLAVAQHPLRLSRARPQSLARTARSVLSHPPLPVPLPEKKIKLTTVPGGRQGGVPLQPPAGSLGGSLRQIPQAI</sequence>